<feature type="domain" description="DUF2399" evidence="1">
    <location>
        <begin position="5"/>
        <end position="144"/>
    </location>
</feature>
<dbReference type="EMBL" id="LMWU01000013">
    <property type="protein sequence ID" value="KUN72502.1"/>
    <property type="molecule type" value="Genomic_DNA"/>
</dbReference>
<reference evidence="2 3" key="1">
    <citation type="submission" date="2015-10" db="EMBL/GenBank/DDBJ databases">
        <title>Draft genome sequence of Streptomyces canus DSM 40017, type strain for the species Streptomyces canus.</title>
        <authorList>
            <person name="Ruckert C."/>
            <person name="Winkler A."/>
            <person name="Kalinowski J."/>
            <person name="Kampfer P."/>
            <person name="Glaeser S."/>
        </authorList>
    </citation>
    <scope>NUCLEOTIDE SEQUENCE [LARGE SCALE GENOMIC DNA]</scope>
    <source>
        <strain evidence="2 3">DSM 40017</strain>
    </source>
</reference>
<dbReference type="Pfam" id="PF09664">
    <property type="entry name" value="DUF2399"/>
    <property type="match status" value="1"/>
</dbReference>
<accession>A0A101SEV0</accession>
<name>A0A101SEV0_9ACTN</name>
<evidence type="ECO:0000313" key="2">
    <source>
        <dbReference type="EMBL" id="KUN72502.1"/>
    </source>
</evidence>
<proteinExistence type="predicted"/>
<comment type="caution">
    <text evidence="2">The sequence shown here is derived from an EMBL/GenBank/DDBJ whole genome shotgun (WGS) entry which is preliminary data.</text>
</comment>
<gene>
    <name evidence="2" type="ORF">AQJ46_13580</name>
</gene>
<organism evidence="2 3">
    <name type="scientific">Streptomyces canus</name>
    <dbReference type="NCBI Taxonomy" id="58343"/>
    <lineage>
        <taxon>Bacteria</taxon>
        <taxon>Bacillati</taxon>
        <taxon>Actinomycetota</taxon>
        <taxon>Actinomycetes</taxon>
        <taxon>Kitasatosporales</taxon>
        <taxon>Streptomycetaceae</taxon>
        <taxon>Streptomyces</taxon>
        <taxon>Streptomyces aurantiacus group</taxon>
    </lineage>
</organism>
<dbReference type="Proteomes" id="UP000053669">
    <property type="component" value="Unassembled WGS sequence"/>
</dbReference>
<protein>
    <recommendedName>
        <fullName evidence="1">DUF2399 domain-containing protein</fullName>
    </recommendedName>
</protein>
<dbReference type="AlphaFoldDB" id="A0A101SEV0"/>
<dbReference type="STRING" id="58343.AQJ46_13580"/>
<evidence type="ECO:0000313" key="3">
    <source>
        <dbReference type="Proteomes" id="UP000053669"/>
    </source>
</evidence>
<dbReference type="InterPro" id="IPR024465">
    <property type="entry name" value="DUF2399"/>
</dbReference>
<sequence length="145" mass="15597">MQMELPYRTRIHVCENPRVVEAAADAGCGEPLICTSGSATTVVLTLLDALAAAGCAFVYHGDFDWPGIMLANRVVERYGAEPWRMGAEDYEYLATRAQAHGTPQLLLSGPRAEAVWDAELAPAMEALGIALHEEAALDLLLEDLG</sequence>
<evidence type="ECO:0000259" key="1">
    <source>
        <dbReference type="Pfam" id="PF09664"/>
    </source>
</evidence>